<comment type="caution">
    <text evidence="4">The sequence shown here is derived from an EMBL/GenBank/DDBJ whole genome shotgun (WGS) entry which is preliminary data.</text>
</comment>
<dbReference type="GO" id="GO:0005975">
    <property type="term" value="P:carbohydrate metabolic process"/>
    <property type="evidence" value="ECO:0007669"/>
    <property type="project" value="InterPro"/>
</dbReference>
<dbReference type="Gene3D" id="2.60.120.260">
    <property type="entry name" value="Galactose-binding domain-like"/>
    <property type="match status" value="1"/>
</dbReference>
<feature type="domain" description="Alpha-L-rhamnosidase six-hairpin glycosidase" evidence="2">
    <location>
        <begin position="281"/>
        <end position="492"/>
    </location>
</feature>
<dbReference type="InterPro" id="IPR035398">
    <property type="entry name" value="Bac_rhamnosid_C"/>
</dbReference>
<dbReference type="InterPro" id="IPR008928">
    <property type="entry name" value="6-hairpin_glycosidase_sf"/>
</dbReference>
<name>A0AAN7USA4_9PEZI</name>
<reference evidence="4 5" key="1">
    <citation type="submission" date="2023-10" db="EMBL/GenBank/DDBJ databases">
        <title>Draft genome sequence of Xylaria bambusicola isolate GMP-LS, the root and basal stem rot pathogen of sugarcane in Indonesia.</title>
        <authorList>
            <person name="Selvaraj P."/>
            <person name="Muralishankar V."/>
            <person name="Muruganantham S."/>
            <person name="Sp S."/>
            <person name="Haryani S."/>
            <person name="Lau K.J.X."/>
            <person name="Naqvi N.I."/>
        </authorList>
    </citation>
    <scope>NUCLEOTIDE SEQUENCE [LARGE SCALE GENOMIC DNA]</scope>
    <source>
        <strain evidence="4">GMP-LS</strain>
    </source>
</reference>
<evidence type="ECO:0000256" key="1">
    <source>
        <dbReference type="SAM" id="SignalP"/>
    </source>
</evidence>
<dbReference type="Pfam" id="PF17389">
    <property type="entry name" value="Bac_rhamnosid6H"/>
    <property type="match status" value="1"/>
</dbReference>
<protein>
    <recommendedName>
        <fullName evidence="6">Glycoside hydrolase family 78 protein</fullName>
    </recommendedName>
</protein>
<feature type="chain" id="PRO_5042985927" description="Glycoside hydrolase family 78 protein" evidence="1">
    <location>
        <begin position="32"/>
        <end position="695"/>
    </location>
</feature>
<dbReference type="EMBL" id="JAWHQM010000021">
    <property type="protein sequence ID" value="KAK5631908.1"/>
    <property type="molecule type" value="Genomic_DNA"/>
</dbReference>
<accession>A0AAN7USA4</accession>
<feature type="domain" description="Alpha-L-rhamnosidase C-terminal" evidence="3">
    <location>
        <begin position="608"/>
        <end position="669"/>
    </location>
</feature>
<sequence>MTARTRHIMYARLPISVLWPAVFVWCPLIRAQDSPGWHRYVRAPSSAIVRPVTILSSYTRGDVDNADGFVTGSATTVFSRADGSGEIPTVVVDFGQNVVGQPLLEFAGSTNGTSGAFPGVRLAFSEALEYLTERSDYTRSDRAQGDPPQLITTGTDQIAVKNSPYTWEDQWTCEYDNQVCSDGLHAFRYVRISLDALTTDSPYTSAEGQVKISSVSLRWSGYLGTADTFTGWFECSDVNLTQWWYDGVYTVETGTDIFRANDTEPRGATSASLLGKLVLHDGAKRDRDPYMGDLAVASLTSYLSHADASDATLNVLEDLATHQRADGWIPPASINHYTLQLFDYPLYWITCSWDYVFYTGNTSYIEAHYAVLTKILDTYYPAHTDATTQLLVRQNGYGDFAFLPRSGSAAYYSALYVLALNKAASLAELLSAPATQDAARWRERAAAVSQGFQETLWDASASAYFDRKCIGAGCAAHAQDGNSLAVLSGIANGTAASAALAYLSAHNARFYGNAFYDAGGEELGAGFSTRVYAFISYFEGAARFETGDVAGALDLMRRTWGWMASRDPGITHWEGIGADGSKYEAADTSLSHGWSTGVTPLLSTYLLGVRPTQPGFREWAVNPMATEDIDWARGVVATPYGPLGVSWERDAAGDIVVTVDAPEGTTGMVGGSASKGKGTRIQGGQMIVMTLPKSL</sequence>
<dbReference type="Gene3D" id="2.60.420.10">
    <property type="entry name" value="Maltose phosphorylase, domain 3"/>
    <property type="match status" value="1"/>
</dbReference>
<dbReference type="InterPro" id="IPR035396">
    <property type="entry name" value="Bac_rhamnosid6H"/>
</dbReference>
<dbReference type="Gene3D" id="1.50.10.10">
    <property type="match status" value="1"/>
</dbReference>
<gene>
    <name evidence="4" type="ORF">RRF57_007622</name>
</gene>
<evidence type="ECO:0000259" key="2">
    <source>
        <dbReference type="Pfam" id="PF17389"/>
    </source>
</evidence>
<organism evidence="4 5">
    <name type="scientific">Xylaria bambusicola</name>
    <dbReference type="NCBI Taxonomy" id="326684"/>
    <lineage>
        <taxon>Eukaryota</taxon>
        <taxon>Fungi</taxon>
        <taxon>Dikarya</taxon>
        <taxon>Ascomycota</taxon>
        <taxon>Pezizomycotina</taxon>
        <taxon>Sordariomycetes</taxon>
        <taxon>Xylariomycetidae</taxon>
        <taxon>Xylariales</taxon>
        <taxon>Xylariaceae</taxon>
        <taxon>Xylaria</taxon>
    </lineage>
</organism>
<feature type="signal peptide" evidence="1">
    <location>
        <begin position="1"/>
        <end position="31"/>
    </location>
</feature>
<dbReference type="GO" id="GO:0003824">
    <property type="term" value="F:catalytic activity"/>
    <property type="evidence" value="ECO:0007669"/>
    <property type="project" value="UniProtKB-ARBA"/>
</dbReference>
<dbReference type="Proteomes" id="UP001305414">
    <property type="component" value="Unassembled WGS sequence"/>
</dbReference>
<dbReference type="InterPro" id="IPR012341">
    <property type="entry name" value="6hp_glycosidase-like_sf"/>
</dbReference>
<dbReference type="PANTHER" id="PTHR34987">
    <property type="entry name" value="C, PUTATIVE (AFU_ORTHOLOGUE AFUA_3G02880)-RELATED"/>
    <property type="match status" value="1"/>
</dbReference>
<proteinExistence type="predicted"/>
<dbReference type="PANTHER" id="PTHR34987:SF5">
    <property type="entry name" value="ALPHA-RHAMNOSIDASE"/>
    <property type="match status" value="1"/>
</dbReference>
<evidence type="ECO:0000313" key="4">
    <source>
        <dbReference type="EMBL" id="KAK5631908.1"/>
    </source>
</evidence>
<evidence type="ECO:0000313" key="5">
    <source>
        <dbReference type="Proteomes" id="UP001305414"/>
    </source>
</evidence>
<dbReference type="SUPFAM" id="SSF48208">
    <property type="entry name" value="Six-hairpin glycosidases"/>
    <property type="match status" value="1"/>
</dbReference>
<evidence type="ECO:0000259" key="3">
    <source>
        <dbReference type="Pfam" id="PF17390"/>
    </source>
</evidence>
<dbReference type="Pfam" id="PF17390">
    <property type="entry name" value="Bac_rhamnosid_C"/>
    <property type="match status" value="1"/>
</dbReference>
<keyword evidence="1" id="KW-0732">Signal</keyword>
<keyword evidence="5" id="KW-1185">Reference proteome</keyword>
<dbReference type="AlphaFoldDB" id="A0AAN7USA4"/>
<evidence type="ECO:0008006" key="6">
    <source>
        <dbReference type="Google" id="ProtNLM"/>
    </source>
</evidence>